<keyword evidence="2 4" id="KW-0689">Ribosomal protein</keyword>
<name>Q2QAS9_9ARCH</name>
<protein>
    <recommendedName>
        <fullName evidence="4">Large ribosomal subunit protein uL23</fullName>
    </recommendedName>
</protein>
<evidence type="ECO:0000256" key="4">
    <source>
        <dbReference type="HAMAP-Rule" id="MF_01369"/>
    </source>
</evidence>
<dbReference type="GO" id="GO:1990904">
    <property type="term" value="C:ribonucleoprotein complex"/>
    <property type="evidence" value="ECO:0007669"/>
    <property type="project" value="UniProtKB-KW"/>
</dbReference>
<dbReference type="GO" id="GO:0006412">
    <property type="term" value="P:translation"/>
    <property type="evidence" value="ECO:0007669"/>
    <property type="project" value="UniProtKB-UniRule"/>
</dbReference>
<dbReference type="GO" id="GO:0019843">
    <property type="term" value="F:rRNA binding"/>
    <property type="evidence" value="ECO:0007669"/>
    <property type="project" value="UniProtKB-UniRule"/>
</dbReference>
<accession>Q2QAS9</accession>
<proteinExistence type="inferred from homology"/>
<evidence type="ECO:0000256" key="1">
    <source>
        <dbReference type="ARBA" id="ARBA00006700"/>
    </source>
</evidence>
<evidence type="ECO:0000256" key="2">
    <source>
        <dbReference type="ARBA" id="ARBA00022980"/>
    </source>
</evidence>
<comment type="function">
    <text evidence="4">Binds to 23S rRNA. One of the proteins that surrounds the polypeptide exit tunnel on the outside of the ribosome.</text>
</comment>
<comment type="similarity">
    <text evidence="1 4">Belongs to the universal ribosomal protein uL23 family.</text>
</comment>
<evidence type="ECO:0000256" key="3">
    <source>
        <dbReference type="ARBA" id="ARBA00023274"/>
    </source>
</evidence>
<dbReference type="HAMAP" id="MF_01369_A">
    <property type="entry name" value="Ribosomal_uL23_A"/>
    <property type="match status" value="1"/>
</dbReference>
<keyword evidence="4" id="KW-0699">rRNA-binding</keyword>
<dbReference type="PANTHER" id="PTHR11620">
    <property type="entry name" value="60S RIBOSOMAL PROTEIN L23A"/>
    <property type="match status" value="1"/>
</dbReference>
<reference evidence="5" key="1">
    <citation type="journal article" date="2006" name="Nature">
        <title>Proteorhodopsin lateral gene transfer between marine planktonic Bacteria and Archaea.</title>
        <authorList>
            <person name="Frigaard N.U."/>
            <person name="Martinez A."/>
            <person name="Mincer T.J."/>
            <person name="DeLong E.F."/>
        </authorList>
    </citation>
    <scope>NUCLEOTIDE SEQUENCE</scope>
</reference>
<dbReference type="GO" id="GO:0005840">
    <property type="term" value="C:ribosome"/>
    <property type="evidence" value="ECO:0007669"/>
    <property type="project" value="UniProtKB-KW"/>
</dbReference>
<dbReference type="Pfam" id="PF00276">
    <property type="entry name" value="Ribosomal_L23"/>
    <property type="match status" value="1"/>
</dbReference>
<dbReference type="SUPFAM" id="SSF54189">
    <property type="entry name" value="Ribosomal proteins S24e, L23 and L15e"/>
    <property type="match status" value="1"/>
</dbReference>
<organism evidence="5">
    <name type="scientific">uncultured marine group II euryarchaeote HF70_59C08</name>
    <dbReference type="NCBI Taxonomy" id="347540"/>
    <lineage>
        <taxon>Archaea</taxon>
        <taxon>Methanobacteriati</taxon>
        <taxon>Thermoplasmatota</taxon>
        <taxon>Candidatus Poseidoniia</taxon>
        <taxon>Candidatus Poseidoniales</taxon>
        <taxon>environmental samples</taxon>
    </lineage>
</organism>
<dbReference type="InterPro" id="IPR012677">
    <property type="entry name" value="Nucleotide-bd_a/b_plait_sf"/>
</dbReference>
<gene>
    <name evidence="4" type="primary">rpl23</name>
</gene>
<comment type="subunit">
    <text evidence="4">Part of the 50S ribosomal subunit. Contacts protein L29.</text>
</comment>
<dbReference type="Gene3D" id="3.30.70.330">
    <property type="match status" value="1"/>
</dbReference>
<dbReference type="InterPro" id="IPR012678">
    <property type="entry name" value="Ribosomal_uL23/eL15/eS24_sf"/>
</dbReference>
<sequence length="95" mass="10850">MDPYKIILMPWITEKSLEQRRVAAEEIGYFQNNNRLEFIVRREASKADIKAAVEELLEVRVAKVNTRITKEGKHASVKLAEGYDAEETALKLGAF</sequence>
<dbReference type="AlphaFoldDB" id="Q2QAS9"/>
<dbReference type="InterPro" id="IPR013025">
    <property type="entry name" value="Ribosomal_uL23-like"/>
</dbReference>
<keyword evidence="4" id="KW-0694">RNA-binding</keyword>
<dbReference type="GO" id="GO:0003735">
    <property type="term" value="F:structural constituent of ribosome"/>
    <property type="evidence" value="ECO:0007669"/>
    <property type="project" value="InterPro"/>
</dbReference>
<dbReference type="EMBL" id="DQ156348">
    <property type="protein sequence ID" value="ABA61367.1"/>
    <property type="molecule type" value="Genomic_DNA"/>
</dbReference>
<evidence type="ECO:0000313" key="5">
    <source>
        <dbReference type="EMBL" id="ABA61367.1"/>
    </source>
</evidence>
<keyword evidence="3 4" id="KW-0687">Ribonucleoprotein</keyword>